<sequence length="682" mass="75367">MKGLAAALVWVGCVHVLGQESHENLRHSRMVSLVQNLLSIPTLHKVQSSDPLAFTIDRIIKQNVDAKKLPVSSFEWSEILLRLGDHGSSYSEAIKLYNNNPQVLAHGTTDENGDKSASGTLMIDSKKTHSIKHWMTKCGSLEETVCLEAEQQQSELRAAKWRYFVAALERDQRQLSLVASAETAGVKTTDICTITFVDLNTPLANSKEKMNELMKAVAAVNDVAPTKSIGCIELVVNKDAEETNVFLTSAELALCGRPLADQKIFIPLSKDLLLPESLQPNEDLRTAERQRPSQEAVTVLQHKLDKNNFGGFNCEKLYYLSVSWLGRETFGHCRLQRDILQSWMANKLDYGTSFSEEAPTLTTAEIKSIPGGEATISGLDSLKWEVCERNGNRMVIKQDEHRYWSSQTGEIGESYAMLKQKHDKLLESMPGVGSATTEASENTANSEACAQDPNVSNATTMESLDALKAVEEIAYQVQSEVSGVQLLLTKSKQVWLVSLDKDKVLAKHCQLGGFGSGQYAKAAECGDGVPYKLEDKDKTPVQVDETSLRESAATGSVATMTLYKLLVLTEREKSVTAHKVSYFNVSRKDDSSVEAGCDAFNVEPTHEMKFKILQQEGSEKVNCKSFFARCVPAVSTSAHIRTVFRFRFERVGLSLKVQKPYVITRSSLSLQKGKPLKIAEGN</sequence>
<dbReference type="EMBL" id="CAXAMM010044017">
    <property type="protein sequence ID" value="CAK9112758.1"/>
    <property type="molecule type" value="Genomic_DNA"/>
</dbReference>
<comment type="caution">
    <text evidence="3">The sequence shown here is derived from an EMBL/GenBank/DDBJ whole genome shotgun (WGS) entry which is preliminary data.</text>
</comment>
<evidence type="ECO:0000256" key="1">
    <source>
        <dbReference type="SAM" id="MobiDB-lite"/>
    </source>
</evidence>
<gene>
    <name evidence="3" type="ORF">SCF082_LOCUS52280</name>
</gene>
<evidence type="ECO:0000256" key="2">
    <source>
        <dbReference type="SAM" id="SignalP"/>
    </source>
</evidence>
<feature type="chain" id="PRO_5047480499" evidence="2">
    <location>
        <begin position="19"/>
        <end position="682"/>
    </location>
</feature>
<keyword evidence="4" id="KW-1185">Reference proteome</keyword>
<dbReference type="Proteomes" id="UP001642464">
    <property type="component" value="Unassembled WGS sequence"/>
</dbReference>
<feature type="compositionally biased region" description="Polar residues" evidence="1">
    <location>
        <begin position="434"/>
        <end position="451"/>
    </location>
</feature>
<evidence type="ECO:0000313" key="3">
    <source>
        <dbReference type="EMBL" id="CAK9112758.1"/>
    </source>
</evidence>
<accession>A0ABP0SKH3</accession>
<organism evidence="3 4">
    <name type="scientific">Durusdinium trenchii</name>
    <dbReference type="NCBI Taxonomy" id="1381693"/>
    <lineage>
        <taxon>Eukaryota</taxon>
        <taxon>Sar</taxon>
        <taxon>Alveolata</taxon>
        <taxon>Dinophyceae</taxon>
        <taxon>Suessiales</taxon>
        <taxon>Symbiodiniaceae</taxon>
        <taxon>Durusdinium</taxon>
    </lineage>
</organism>
<reference evidence="3 4" key="1">
    <citation type="submission" date="2024-02" db="EMBL/GenBank/DDBJ databases">
        <authorList>
            <person name="Chen Y."/>
            <person name="Shah S."/>
            <person name="Dougan E. K."/>
            <person name="Thang M."/>
            <person name="Chan C."/>
        </authorList>
    </citation>
    <scope>NUCLEOTIDE SEQUENCE [LARGE SCALE GENOMIC DNA]</scope>
</reference>
<evidence type="ECO:0000313" key="4">
    <source>
        <dbReference type="Proteomes" id="UP001642464"/>
    </source>
</evidence>
<feature type="region of interest" description="Disordered" evidence="1">
    <location>
        <begin position="431"/>
        <end position="451"/>
    </location>
</feature>
<keyword evidence="2" id="KW-0732">Signal</keyword>
<name>A0ABP0SKH3_9DINO</name>
<proteinExistence type="predicted"/>
<feature type="signal peptide" evidence="2">
    <location>
        <begin position="1"/>
        <end position="18"/>
    </location>
</feature>
<protein>
    <submittedName>
        <fullName evidence="3">Uncharacterized protein</fullName>
    </submittedName>
</protein>